<keyword evidence="6" id="KW-0472">Membrane</keyword>
<dbReference type="InterPro" id="IPR011701">
    <property type="entry name" value="MFS"/>
</dbReference>
<evidence type="ECO:0000256" key="6">
    <source>
        <dbReference type="SAM" id="Phobius"/>
    </source>
</evidence>
<feature type="transmembrane region" description="Helical" evidence="6">
    <location>
        <begin position="127"/>
        <end position="148"/>
    </location>
</feature>
<feature type="transmembrane region" description="Helical" evidence="6">
    <location>
        <begin position="186"/>
        <end position="207"/>
    </location>
</feature>
<feature type="region of interest" description="Disordered" evidence="5">
    <location>
        <begin position="1"/>
        <end position="21"/>
    </location>
</feature>
<dbReference type="SUPFAM" id="SSF103473">
    <property type="entry name" value="MFS general substrate transporter"/>
    <property type="match status" value="1"/>
</dbReference>
<feature type="transmembrane region" description="Helical" evidence="6">
    <location>
        <begin position="353"/>
        <end position="373"/>
    </location>
</feature>
<dbReference type="PANTHER" id="PTHR37015">
    <property type="entry name" value="REVERSE TRANSCRIPTASE DOMAIN-CONTAINING PROTEIN"/>
    <property type="match status" value="1"/>
</dbReference>
<keyword evidence="9" id="KW-1185">Reference proteome</keyword>
<dbReference type="PRINTS" id="PR00622">
    <property type="entry name" value="HISTONEH3"/>
</dbReference>
<evidence type="ECO:0000313" key="9">
    <source>
        <dbReference type="Proteomes" id="UP001430848"/>
    </source>
</evidence>
<name>A0ABR1PKN0_DIAER</name>
<keyword evidence="6" id="KW-1133">Transmembrane helix</keyword>
<evidence type="ECO:0000256" key="2">
    <source>
        <dbReference type="ARBA" id="ARBA00004286"/>
    </source>
</evidence>
<dbReference type="PROSITE" id="PS50850">
    <property type="entry name" value="MFS"/>
    <property type="match status" value="1"/>
</dbReference>
<organism evidence="8 9">
    <name type="scientific">Diaporthe eres</name>
    <name type="common">Phomopsis oblonga</name>
    <dbReference type="NCBI Taxonomy" id="83184"/>
    <lineage>
        <taxon>Eukaryota</taxon>
        <taxon>Fungi</taxon>
        <taxon>Dikarya</taxon>
        <taxon>Ascomycota</taxon>
        <taxon>Pezizomycotina</taxon>
        <taxon>Sordariomycetes</taxon>
        <taxon>Sordariomycetidae</taxon>
        <taxon>Diaporthales</taxon>
        <taxon>Diaporthaceae</taxon>
        <taxon>Diaporthe</taxon>
        <taxon>Diaporthe eres species complex</taxon>
    </lineage>
</organism>
<comment type="caution">
    <text evidence="8">The sequence shown here is derived from an EMBL/GenBank/DDBJ whole genome shotgun (WGS) entry which is preliminary data.</text>
</comment>
<keyword evidence="3" id="KW-0158">Chromosome</keyword>
<feature type="region of interest" description="Disordered" evidence="5">
    <location>
        <begin position="874"/>
        <end position="924"/>
    </location>
</feature>
<feature type="transmembrane region" description="Helical" evidence="6">
    <location>
        <begin position="154"/>
        <end position="174"/>
    </location>
</feature>
<feature type="transmembrane region" description="Helical" evidence="6">
    <location>
        <begin position="95"/>
        <end position="115"/>
    </location>
</feature>
<keyword evidence="4" id="KW-0544">Nucleosome core</keyword>
<accession>A0ABR1PKN0</accession>
<dbReference type="Gene3D" id="1.20.1250.20">
    <property type="entry name" value="MFS general substrate transporter like domains"/>
    <property type="match status" value="1"/>
</dbReference>
<feature type="transmembrane region" description="Helical" evidence="6">
    <location>
        <begin position="219"/>
        <end position="241"/>
    </location>
</feature>
<keyword evidence="6" id="KW-0812">Transmembrane</keyword>
<feature type="transmembrane region" description="Helical" evidence="6">
    <location>
        <begin position="329"/>
        <end position="346"/>
    </location>
</feature>
<feature type="transmembrane region" description="Helical" evidence="6">
    <location>
        <begin position="290"/>
        <end position="309"/>
    </location>
</feature>
<evidence type="ECO:0000256" key="5">
    <source>
        <dbReference type="SAM" id="MobiDB-lite"/>
    </source>
</evidence>
<feature type="transmembrane region" description="Helical" evidence="6">
    <location>
        <begin position="415"/>
        <end position="436"/>
    </location>
</feature>
<dbReference type="PANTHER" id="PTHR37015:SF2">
    <property type="entry name" value="REVERSE TRANSCRIPTASE DOMAIN-CONTAINING PROTEIN"/>
    <property type="match status" value="1"/>
</dbReference>
<feature type="transmembrane region" description="Helical" evidence="6">
    <location>
        <begin position="385"/>
        <end position="403"/>
    </location>
</feature>
<feature type="domain" description="Major facilitator superfamily (MFS) profile" evidence="7">
    <location>
        <begin position="54"/>
        <end position="470"/>
    </location>
</feature>
<evidence type="ECO:0000313" key="8">
    <source>
        <dbReference type="EMBL" id="KAK7738288.1"/>
    </source>
</evidence>
<evidence type="ECO:0000256" key="1">
    <source>
        <dbReference type="ARBA" id="ARBA00004141"/>
    </source>
</evidence>
<dbReference type="Proteomes" id="UP001430848">
    <property type="component" value="Unassembled WGS sequence"/>
</dbReference>
<sequence>MDASQTKAAEAQPGGQTDVVEDVEYGGKEAYATDETPISPEAEKALLWKQDKRIVPLSAAIYFLCYLDRSNIGNAKILNASTHHDLMSETGMSNYQYTITLMIFLVAYGLFEVPSNVLLKKLRPSRWIAILMFGWGACSTGLAGAHNYGTVTGVRFLLGVFEAGLFPGLVYYLTFWYKTDERSIRVAFILASATLAGAFGGAIAYGVGHMNQVHGLSGWRWLFIIEGVPSCLSAFFVLFFLPDFPETVSWLSVEERALALRRLHVEGSKGLHQSDWWHDTKATLLDWRLWGHYAVYFGISTPFSSLSLFTPSITAGLGYKDLRAQLMSVPPYAVAYVVQILVSWSADRFNSRGLHSAVSATVGACGFIASAALPPDAYSHRYGCLIVAAAGAFACIPPLLGWLSSNIFSTASVGLAIALNIGLGGAPGQIAGVWIYKADEAKKGYPTGHWVNADIMSGSVFSETLQQITDTKLNELSKKRAAFEADKASTLSSIESQSDPIDRLVLLSNGVKRSFGIKLDKHGKVTTHLTKHPRLEVQLKNLDRFLAQARQDPSVSTKTLSDWENGLLRHFEVQSLKFQYASLYGQLVTEWLSGDQKGGADKSEDTEMGDAFEDVGSSAKLKSKEEWESKAFEPAHVDVESLNRYLEAVFGLSTSVQGEDSKKKWQAVQDLREAVQAFEVDLSRPDQLNHYNLGWAIRGLMSSDLLTNEKREVLKDFLGNPVILSEIADVLNLRLAALNSWKWGPDSVPVEQRRKISGVFSIHMHEDVLQAIFLQYIGVKWSVFFREAFVSFRKADGAWTSLYKDIPELEKRRLEYYLGHVPRRRSLQRERQKIHSSDYFVAKLLKRVDEVAETADGEVEADFEMFAASSPVRDRKRARISTHGMAPRKQLASRAARRSAPTPSEPESDEDEDEDDESDTPGPAKTLMQLKQQLVHLLSTETAINTKLHGEITAFHAVFADWESLLPHETICTVLKFLGVSQHWLGFFKQYLQAPLRFMDEDHASSKVRRRGVPTSHALSDVLGETVLFCLDLAVNQAGSGQPLWRYGDDLWFWSPSHHTAIAAWKAVEDFAGATGTLINHRKTGTVRISNDKTSQLAIDQSLPPGEIRWGFLVLSPQTGRFEIDQKMVNAHIDELRKQLSDKSSVFSFIQTWNAFAAKFFSSNFGKSANCFGRQHVDDMLATHKRIQQQIFASATGSGSMGTSSSIIGHLRKTIEQRFGITDVPDGYFYFPVELGGLELQSSFISLLQIRDSVLESHDSLFKDMFDAERQFYMRYKHSFDHGSVYRDQYGAQPPWQPEEQHDRDNFLSATEFVAHREDICVFKDQFTPQDILWVFQQLMAQPEEESIDEVPELWTALAQLKPSGRSIKSEWHGMDASWRWVTAMYGPEIVERFGGLSIVDPGLLPMGMVSLMREKRVTWQG</sequence>
<dbReference type="InterPro" id="IPR000164">
    <property type="entry name" value="Histone_H3/CENP-A"/>
</dbReference>
<feature type="compositionally biased region" description="Low complexity" evidence="5">
    <location>
        <begin position="892"/>
        <end position="902"/>
    </location>
</feature>
<proteinExistence type="predicted"/>
<evidence type="ECO:0000256" key="3">
    <source>
        <dbReference type="ARBA" id="ARBA00022454"/>
    </source>
</evidence>
<dbReference type="Pfam" id="PF07690">
    <property type="entry name" value="MFS_1"/>
    <property type="match status" value="1"/>
</dbReference>
<dbReference type="InterPro" id="IPR020846">
    <property type="entry name" value="MFS_dom"/>
</dbReference>
<evidence type="ECO:0000256" key="4">
    <source>
        <dbReference type="ARBA" id="ARBA00023269"/>
    </source>
</evidence>
<keyword evidence="4" id="KW-0238">DNA-binding</keyword>
<comment type="subcellular location">
    <subcellularLocation>
        <location evidence="2">Chromosome</location>
    </subcellularLocation>
    <subcellularLocation>
        <location evidence="1">Membrane</location>
        <topology evidence="1">Multi-pass membrane protein</topology>
    </subcellularLocation>
</comment>
<evidence type="ECO:0000259" key="7">
    <source>
        <dbReference type="PROSITE" id="PS50850"/>
    </source>
</evidence>
<feature type="compositionally biased region" description="Acidic residues" evidence="5">
    <location>
        <begin position="906"/>
        <end position="919"/>
    </location>
</feature>
<gene>
    <name evidence="8" type="ORF">SLS63_002623</name>
</gene>
<reference evidence="8 9" key="1">
    <citation type="submission" date="2024-02" db="EMBL/GenBank/DDBJ databases">
        <title>De novo assembly and annotation of 12 fungi associated with fruit tree decline syndrome in Ontario, Canada.</title>
        <authorList>
            <person name="Sulman M."/>
            <person name="Ellouze W."/>
            <person name="Ilyukhin E."/>
        </authorList>
    </citation>
    <scope>NUCLEOTIDE SEQUENCE [LARGE SCALE GENOMIC DNA]</scope>
    <source>
        <strain evidence="8 9">M169</strain>
    </source>
</reference>
<protein>
    <recommendedName>
        <fullName evidence="7">Major facilitator superfamily (MFS) profile domain-containing protein</fullName>
    </recommendedName>
</protein>
<dbReference type="EMBL" id="JAKNSF020000006">
    <property type="protein sequence ID" value="KAK7738288.1"/>
    <property type="molecule type" value="Genomic_DNA"/>
</dbReference>
<dbReference type="InterPro" id="IPR036259">
    <property type="entry name" value="MFS_trans_sf"/>
</dbReference>